<dbReference type="Gene3D" id="3.40.50.720">
    <property type="entry name" value="NAD(P)-binding Rossmann-like Domain"/>
    <property type="match status" value="1"/>
</dbReference>
<protein>
    <recommendedName>
        <fullName evidence="1">YcaO domain-containing protein</fullName>
    </recommendedName>
</protein>
<dbReference type="InterPro" id="IPR003776">
    <property type="entry name" value="YcaO-like_dom"/>
</dbReference>
<feature type="domain" description="YcaO" evidence="1">
    <location>
        <begin position="233"/>
        <end position="627"/>
    </location>
</feature>
<evidence type="ECO:0000313" key="2">
    <source>
        <dbReference type="EMBL" id="RJK98464.1"/>
    </source>
</evidence>
<proteinExistence type="predicted"/>
<dbReference type="InterPro" id="IPR027624">
    <property type="entry name" value="TOMM_cyclo_SagD"/>
</dbReference>
<dbReference type="EMBL" id="QZEZ01000001">
    <property type="protein sequence ID" value="RJK98464.1"/>
    <property type="molecule type" value="Genomic_DNA"/>
</dbReference>
<dbReference type="OrthoDB" id="2379922at2"/>
<dbReference type="Gene3D" id="3.30.1330.230">
    <property type="match status" value="1"/>
</dbReference>
<gene>
    <name evidence="2" type="ORF">D5H78_04665</name>
</gene>
<reference evidence="2 3" key="1">
    <citation type="submission" date="2018-09" db="EMBL/GenBank/DDBJ databases">
        <title>YIM 75000 draft genome.</title>
        <authorList>
            <person name="Tang S."/>
            <person name="Feng Y."/>
        </authorList>
    </citation>
    <scope>NUCLEOTIDE SEQUENCE [LARGE SCALE GENOMIC DNA]</scope>
    <source>
        <strain evidence="2 3">YIM 75000</strain>
    </source>
</reference>
<organism evidence="2 3">
    <name type="scientific">Vallicoccus soli</name>
    <dbReference type="NCBI Taxonomy" id="2339232"/>
    <lineage>
        <taxon>Bacteria</taxon>
        <taxon>Bacillati</taxon>
        <taxon>Actinomycetota</taxon>
        <taxon>Actinomycetes</taxon>
        <taxon>Motilibacterales</taxon>
        <taxon>Vallicoccaceae</taxon>
        <taxon>Vallicoccus</taxon>
    </lineage>
</organism>
<name>A0A3A3Z4Y3_9ACTN</name>
<dbReference type="NCBIfam" id="TIGR03882">
    <property type="entry name" value="cyclo_dehyd_2"/>
    <property type="match status" value="1"/>
</dbReference>
<accession>A0A3A3Z4Y3</accession>
<dbReference type="InterPro" id="IPR022291">
    <property type="entry name" value="Bacteriocin_synth_cyclodeHase"/>
</dbReference>
<dbReference type="PANTHER" id="PTHR37809:SF1">
    <property type="entry name" value="RIBOSOMAL PROTEIN S12 METHYLTHIOTRANSFERASE ACCESSORY FACTOR YCAO"/>
    <property type="match status" value="1"/>
</dbReference>
<dbReference type="Gene3D" id="3.30.40.250">
    <property type="match status" value="1"/>
</dbReference>
<comment type="caution">
    <text evidence="2">The sequence shown here is derived from an EMBL/GenBank/DDBJ whole genome shotgun (WGS) entry which is preliminary data.</text>
</comment>
<sequence>MALGPAAGPAPAWAGAVAALAGVVDAAVVANRGWDLAWERQSWQDSASQGREHLSVRVHDDEVQIGPRWVPGTTAGCPGCAEARSRSAVGHPLASSPAVPRRRVGALAPVLPELLEAAARHLARAPLGPGELLAVGPAGTRRHRVHRSVHCALCGPVPGPATTPGPLRLVARPVAADDPTRGAVGTPVLDRAALHRDLVDDRFGPVRAVLRESRVPFAMSMAVLPEAPAMGHGRASTFAQTESVAVLEAYERLGGFPFDAPVLEDVPWSEVADRAVDPLTLGRLTGEQLAHPSCRVRPFDASTPMDWVWGHDLVTGRPLLVPADVGFYQYDYAFRRDRRAAREAGPGAQRRWFHESSSGCAVGSSFEEAALHALFEVAERDAFQLAWHAARPLPAIDPGSVPDGTTQALLRLVAARGFDVHLLVATQDVAVPVVWVLAVDREGRFPATFSSAGSGADPVGAVRGALREVAQLVTNPVDWTRAQAEAMHEDPWLVRELEDHVRVNSLPEALPRVTAALGGPRTTLAEAFPDWPGRVGRAARGDLRGSLALVRDLFVAAGLDRLVLVDQTSRDHADVGISVVKAVVPHSLPMCFGHAHQRLAGLPRLDRALAGTPQAARRPPYDPHPFP</sequence>
<dbReference type="Pfam" id="PF02624">
    <property type="entry name" value="YcaO"/>
    <property type="match status" value="1"/>
</dbReference>
<evidence type="ECO:0000259" key="1">
    <source>
        <dbReference type="PROSITE" id="PS51664"/>
    </source>
</evidence>
<dbReference type="PANTHER" id="PTHR37809">
    <property type="entry name" value="RIBOSOMAL PROTEIN S12 METHYLTHIOTRANSFERASE ACCESSORY FACTOR YCAO"/>
    <property type="match status" value="1"/>
</dbReference>
<evidence type="ECO:0000313" key="3">
    <source>
        <dbReference type="Proteomes" id="UP000265614"/>
    </source>
</evidence>
<dbReference type="NCBIfam" id="TIGR03604">
    <property type="entry name" value="TOMM_cyclo_SagD"/>
    <property type="match status" value="1"/>
</dbReference>
<dbReference type="AlphaFoldDB" id="A0A3A3Z4Y3"/>
<keyword evidence="3" id="KW-1185">Reference proteome</keyword>
<dbReference type="Proteomes" id="UP000265614">
    <property type="component" value="Unassembled WGS sequence"/>
</dbReference>
<dbReference type="PROSITE" id="PS51664">
    <property type="entry name" value="YCAO"/>
    <property type="match status" value="1"/>
</dbReference>